<reference evidence="1" key="1">
    <citation type="journal article" date="2015" name="Nature">
        <title>Complex archaea that bridge the gap between prokaryotes and eukaryotes.</title>
        <authorList>
            <person name="Spang A."/>
            <person name="Saw J.H."/>
            <person name="Jorgensen S.L."/>
            <person name="Zaremba-Niedzwiedzka K."/>
            <person name="Martijn J."/>
            <person name="Lind A.E."/>
            <person name="van Eijk R."/>
            <person name="Schleper C."/>
            <person name="Guy L."/>
            <person name="Ettema T.J."/>
        </authorList>
    </citation>
    <scope>NUCLEOTIDE SEQUENCE</scope>
</reference>
<sequence length="256" mass="27770">MRIFGDDLEFLVEVEKGSVLGHSMVHKFGRNAGVPNGTWEFVTLLGHTVWPLSSDTPVRIKAGNALDTSTGTGAREITVEGIDDSFNEVTETITTVGASASTHTTTSFWRVHRAWVSSVGTYGGANSSEAVTIENSTGGTDIIQIGAQEGQTQFSGWTVPINKTAYLLEAHVHVDTNKTADIRLFTRDDIDDTVAPMKSKRLKLYLDGVEGNFMYDPSGPEIIINQKSDIWFEALGDGAVSEVSVDFELLVVDNNL</sequence>
<comment type="caution">
    <text evidence="1">The sequence shown here is derived from an EMBL/GenBank/DDBJ whole genome shotgun (WGS) entry which is preliminary data.</text>
</comment>
<gene>
    <name evidence="1" type="ORF">LCGC14_2303120</name>
</gene>
<organism evidence="1">
    <name type="scientific">marine sediment metagenome</name>
    <dbReference type="NCBI Taxonomy" id="412755"/>
    <lineage>
        <taxon>unclassified sequences</taxon>
        <taxon>metagenomes</taxon>
        <taxon>ecological metagenomes</taxon>
    </lineage>
</organism>
<dbReference type="EMBL" id="LAZR01032514">
    <property type="protein sequence ID" value="KKL50676.1"/>
    <property type="molecule type" value="Genomic_DNA"/>
</dbReference>
<evidence type="ECO:0000313" key="1">
    <source>
        <dbReference type="EMBL" id="KKL50676.1"/>
    </source>
</evidence>
<protein>
    <submittedName>
        <fullName evidence="1">Uncharacterized protein</fullName>
    </submittedName>
</protein>
<accession>A0A0F9DAB9</accession>
<dbReference type="AlphaFoldDB" id="A0A0F9DAB9"/>
<name>A0A0F9DAB9_9ZZZZ</name>
<proteinExistence type="predicted"/>